<protein>
    <recommendedName>
        <fullName evidence="1">Transcription regulator PadR N-terminal domain-containing protein</fullName>
    </recommendedName>
</protein>
<proteinExistence type="predicted"/>
<dbReference type="AlphaFoldDB" id="A0A1Y1RNF2"/>
<dbReference type="PANTHER" id="PTHR33169">
    <property type="entry name" value="PADR-FAMILY TRANSCRIPTIONAL REGULATOR"/>
    <property type="match status" value="1"/>
</dbReference>
<comment type="caution">
    <text evidence="2">The sequence shown here is derived from an EMBL/GenBank/DDBJ whole genome shotgun (WGS) entry which is preliminary data.</text>
</comment>
<dbReference type="RefSeq" id="WP_083091954.1">
    <property type="nucleotide sequence ID" value="NZ_LXWF01000040.1"/>
</dbReference>
<dbReference type="InterPro" id="IPR036388">
    <property type="entry name" value="WH-like_DNA-bd_sf"/>
</dbReference>
<keyword evidence="3" id="KW-1185">Reference proteome</keyword>
<dbReference type="InterPro" id="IPR052509">
    <property type="entry name" value="Metal_resp_DNA-bind_regulator"/>
</dbReference>
<dbReference type="Gene3D" id="1.10.10.10">
    <property type="entry name" value="Winged helix-like DNA-binding domain superfamily/Winged helix DNA-binding domain"/>
    <property type="match status" value="1"/>
</dbReference>
<reference evidence="2 3" key="1">
    <citation type="submission" date="2016-05" db="EMBL/GenBank/DDBJ databases">
        <title>Draft genome sequence of a porcine commensal Rothia nasimurium.</title>
        <authorList>
            <person name="Gaiser R.A."/>
            <person name="Van Baarlen P."/>
            <person name="Wells J.M."/>
        </authorList>
    </citation>
    <scope>NUCLEOTIDE SEQUENCE [LARGE SCALE GENOMIC DNA]</scope>
    <source>
        <strain evidence="2 3">PT-32</strain>
    </source>
</reference>
<dbReference type="Pfam" id="PF03551">
    <property type="entry name" value="PadR"/>
    <property type="match status" value="1"/>
</dbReference>
<name>A0A1Y1RNF2_9MICC</name>
<dbReference type="EMBL" id="LXWF01000040">
    <property type="protein sequence ID" value="ORC16384.1"/>
    <property type="molecule type" value="Genomic_DNA"/>
</dbReference>
<dbReference type="SUPFAM" id="SSF46785">
    <property type="entry name" value="Winged helix' DNA-binding domain"/>
    <property type="match status" value="1"/>
</dbReference>
<organism evidence="2 3">
    <name type="scientific">Rothia nasimurium</name>
    <dbReference type="NCBI Taxonomy" id="85336"/>
    <lineage>
        <taxon>Bacteria</taxon>
        <taxon>Bacillati</taxon>
        <taxon>Actinomycetota</taxon>
        <taxon>Actinomycetes</taxon>
        <taxon>Micrococcales</taxon>
        <taxon>Micrococcaceae</taxon>
        <taxon>Rothia</taxon>
    </lineage>
</organism>
<accession>A0A1Y1RNF2</accession>
<feature type="domain" description="Transcription regulator PadR N-terminal" evidence="1">
    <location>
        <begin position="19"/>
        <end position="90"/>
    </location>
</feature>
<dbReference type="InterPro" id="IPR005149">
    <property type="entry name" value="Tscrpt_reg_PadR_N"/>
</dbReference>
<evidence type="ECO:0000259" key="1">
    <source>
        <dbReference type="Pfam" id="PF03551"/>
    </source>
</evidence>
<gene>
    <name evidence="2" type="ORF">A7979_03400</name>
</gene>
<sequence>MNPITYPPALVRATLPTAVLACLAQENLHGYGLAARLEELGYGRLRGGSLYPALSKLEEAGYVTTTWTEGESGPARRQYQLTDAGARQLASERETLARLARTLGA</sequence>
<evidence type="ECO:0000313" key="2">
    <source>
        <dbReference type="EMBL" id="ORC16384.1"/>
    </source>
</evidence>
<dbReference type="PANTHER" id="PTHR33169:SF14">
    <property type="entry name" value="TRANSCRIPTIONAL REGULATOR RV3488"/>
    <property type="match status" value="1"/>
</dbReference>
<dbReference type="InterPro" id="IPR036390">
    <property type="entry name" value="WH_DNA-bd_sf"/>
</dbReference>
<evidence type="ECO:0000313" key="3">
    <source>
        <dbReference type="Proteomes" id="UP000192359"/>
    </source>
</evidence>
<dbReference type="Proteomes" id="UP000192359">
    <property type="component" value="Unassembled WGS sequence"/>
</dbReference>
<dbReference type="OrthoDB" id="122286at2"/>